<evidence type="ECO:0000313" key="2">
    <source>
        <dbReference type="Proteomes" id="UP000654913"/>
    </source>
</evidence>
<dbReference type="RefSeq" id="XP_041551967.1">
    <property type="nucleotide sequence ID" value="XM_041698821.1"/>
</dbReference>
<dbReference type="AlphaFoldDB" id="A0A7R7XEW4"/>
<organism evidence="1 2">
    <name type="scientific">Aspergillus puulaauensis</name>
    <dbReference type="NCBI Taxonomy" id="1220207"/>
    <lineage>
        <taxon>Eukaryota</taxon>
        <taxon>Fungi</taxon>
        <taxon>Dikarya</taxon>
        <taxon>Ascomycota</taxon>
        <taxon>Pezizomycotina</taxon>
        <taxon>Eurotiomycetes</taxon>
        <taxon>Eurotiomycetidae</taxon>
        <taxon>Eurotiales</taxon>
        <taxon>Aspergillaceae</taxon>
        <taxon>Aspergillus</taxon>
    </lineage>
</organism>
<reference evidence="1" key="2">
    <citation type="submission" date="2021-02" db="EMBL/GenBank/DDBJ databases">
        <title>Aspergillus puulaauensis MK2 genome sequence.</title>
        <authorList>
            <person name="Futagami T."/>
            <person name="Mori K."/>
            <person name="Kadooka C."/>
            <person name="Tanaka T."/>
        </authorList>
    </citation>
    <scope>NUCLEOTIDE SEQUENCE</scope>
    <source>
        <strain evidence="1">MK2</strain>
    </source>
</reference>
<reference evidence="1" key="1">
    <citation type="submission" date="2021-01" db="EMBL/GenBank/DDBJ databases">
        <authorList>
            <consortium name="Aspergillus puulaauensis MK2 genome sequencing consortium"/>
            <person name="Kazuki M."/>
            <person name="Futagami T."/>
        </authorList>
    </citation>
    <scope>NUCLEOTIDE SEQUENCE</scope>
    <source>
        <strain evidence="1">MK2</strain>
    </source>
</reference>
<keyword evidence="2" id="KW-1185">Reference proteome</keyword>
<proteinExistence type="predicted"/>
<dbReference type="EMBL" id="AP024444">
    <property type="protein sequence ID" value="BCS19773.1"/>
    <property type="molecule type" value="Genomic_DNA"/>
</dbReference>
<gene>
    <name evidence="1" type="ORF">APUU_20205S</name>
</gene>
<evidence type="ECO:0000313" key="1">
    <source>
        <dbReference type="EMBL" id="BCS19773.1"/>
    </source>
</evidence>
<name>A0A7R7XEW4_9EURO</name>
<dbReference type="GeneID" id="64969778"/>
<dbReference type="KEGG" id="apuu:APUU_20205S"/>
<protein>
    <submittedName>
        <fullName evidence="1">Uncharacterized protein</fullName>
    </submittedName>
</protein>
<sequence>MSFPSAGRVLMNYCFDSRSPACEQLPVPNTDGHWSFCCDPQQPLVLVTSTAASQRTSSSLLLPLPSPQASFTLFLPLVASFPLPLHCLTRNQQTPPLSSIDSKFTPIDTPLARLSFRLIHPPPSDGLFARVHPIPALKQLADHPESLRIASSALLSRHLPSSPPRLDLRNISPHPTSPATVSPLSPSLIALQGQTIYFLFLFSSYRELSPRIFHPSLLA</sequence>
<accession>A0A7R7XEW4</accession>
<dbReference type="Proteomes" id="UP000654913">
    <property type="component" value="Chromosome 2"/>
</dbReference>